<protein>
    <recommendedName>
        <fullName evidence="9">Odorant receptor</fullName>
    </recommendedName>
</protein>
<feature type="transmembrane region" description="Helical" evidence="9">
    <location>
        <begin position="9"/>
        <end position="26"/>
    </location>
</feature>
<evidence type="ECO:0000256" key="9">
    <source>
        <dbReference type="RuleBase" id="RU351113"/>
    </source>
</evidence>
<feature type="transmembrane region" description="Helical" evidence="9">
    <location>
        <begin position="141"/>
        <end position="159"/>
    </location>
</feature>
<evidence type="ECO:0000256" key="5">
    <source>
        <dbReference type="ARBA" id="ARBA00022989"/>
    </source>
</evidence>
<keyword evidence="11" id="KW-1185">Reference proteome</keyword>
<name>A0ABM1Z954_AEDAL</name>
<keyword evidence="5 9" id="KW-1133">Transmembrane helix</keyword>
<dbReference type="InterPro" id="IPR004117">
    <property type="entry name" value="7tm6_olfct_rcpt"/>
</dbReference>
<evidence type="ECO:0000256" key="3">
    <source>
        <dbReference type="ARBA" id="ARBA00022692"/>
    </source>
</evidence>
<comment type="similarity">
    <text evidence="9">Belongs to the insect chemoreceptor superfamily. Heteromeric odorant receptor channel (TC 1.A.69) family.</text>
</comment>
<accession>A0ABM1Z954</accession>
<keyword evidence="2 9" id="KW-0716">Sensory transduction</keyword>
<evidence type="ECO:0000313" key="10">
    <source>
        <dbReference type="EnsemblMetazoa" id="AALFPA23_016251.P23686"/>
    </source>
</evidence>
<keyword evidence="8 9" id="KW-0807">Transducer</keyword>
<reference evidence="10" key="2">
    <citation type="submission" date="2025-05" db="UniProtKB">
        <authorList>
            <consortium name="EnsemblMetazoa"/>
        </authorList>
    </citation>
    <scope>IDENTIFICATION</scope>
    <source>
        <strain evidence="10">Foshan</strain>
    </source>
</reference>
<feature type="transmembrane region" description="Helical" evidence="9">
    <location>
        <begin position="46"/>
        <end position="65"/>
    </location>
</feature>
<dbReference type="Proteomes" id="UP000069940">
    <property type="component" value="Unassembled WGS sequence"/>
</dbReference>
<evidence type="ECO:0000313" key="11">
    <source>
        <dbReference type="Proteomes" id="UP000069940"/>
    </source>
</evidence>
<reference evidence="11" key="1">
    <citation type="journal article" date="2015" name="Proc. Natl. Acad. Sci. U.S.A.">
        <title>Genome sequence of the Asian Tiger mosquito, Aedes albopictus, reveals insights into its biology, genetics, and evolution.</title>
        <authorList>
            <person name="Chen X.G."/>
            <person name="Jiang X."/>
            <person name="Gu J."/>
            <person name="Xu M."/>
            <person name="Wu Y."/>
            <person name="Deng Y."/>
            <person name="Zhang C."/>
            <person name="Bonizzoni M."/>
            <person name="Dermauw W."/>
            <person name="Vontas J."/>
            <person name="Armbruster P."/>
            <person name="Huang X."/>
            <person name="Yang Y."/>
            <person name="Zhang H."/>
            <person name="He W."/>
            <person name="Peng H."/>
            <person name="Liu Y."/>
            <person name="Wu K."/>
            <person name="Chen J."/>
            <person name="Lirakis M."/>
            <person name="Topalis P."/>
            <person name="Van Leeuwen T."/>
            <person name="Hall A.B."/>
            <person name="Jiang X."/>
            <person name="Thorpe C."/>
            <person name="Mueller R.L."/>
            <person name="Sun C."/>
            <person name="Waterhouse R.M."/>
            <person name="Yan G."/>
            <person name="Tu Z.J."/>
            <person name="Fang X."/>
            <person name="James A.A."/>
        </authorList>
    </citation>
    <scope>NUCLEOTIDE SEQUENCE [LARGE SCALE GENOMIC DNA]</scope>
    <source>
        <strain evidence="11">Foshan</strain>
    </source>
</reference>
<keyword evidence="7 9" id="KW-0675">Receptor</keyword>
<dbReference type="RefSeq" id="XP_062713436.1">
    <property type="nucleotide sequence ID" value="XM_062857452.1"/>
</dbReference>
<dbReference type="EnsemblMetazoa" id="AALFPA23_016251.R23686">
    <property type="protein sequence ID" value="AALFPA23_016251.P23686"/>
    <property type="gene ID" value="AALFPA23_016251"/>
</dbReference>
<evidence type="ECO:0000256" key="7">
    <source>
        <dbReference type="ARBA" id="ARBA00023170"/>
    </source>
</evidence>
<sequence>MDRANLKKDLSIIFFLMRFVALWPYNFDRHLPVWLQHARLSLVLNVLYYLFWQFICLHIAIFHIITVLNSLDNFNDLFLVMVSTIIYCLMLLINANFRLYYRKNLVLIEILKHQFKQRSAAGLTYVKFESSRRYFSRLFKIWISTCVLGTLHWAIFPILQREKVLPLQCWYPIDVHRSPLYELAFLGQVLGQLQVGLVYGMTGALLMMYIFIVCGQFDILCCSLSNVYYTAMINSGGNRFKLCAIQALLENTLRDPSEHFVKEVFMEELSKAPRTTAKKLAPVSEKHQYLDYLQEELATALDECVDHHCMLINFCRLLEECFHPFILLKLGQMLSLLCLLSYMATNSLSVMKLTNIGEYFVLTMAELFSFCYLGETLRNQSVKISNALLSSTWYKCGAQFRQRVMLILKASQKPLKLSALKLYHLDFETYRSVLTAAFSYYTILKKLQGGSRHAN</sequence>
<evidence type="ECO:0000256" key="8">
    <source>
        <dbReference type="ARBA" id="ARBA00023224"/>
    </source>
</evidence>
<keyword evidence="3 9" id="KW-0812">Transmembrane</keyword>
<dbReference type="Pfam" id="PF02949">
    <property type="entry name" value="7tm_6"/>
    <property type="match status" value="1"/>
</dbReference>
<comment type="subcellular location">
    <subcellularLocation>
        <location evidence="9">Cell membrane</location>
        <topology evidence="9">Multi-pass membrane protein</topology>
    </subcellularLocation>
    <subcellularLocation>
        <location evidence="1">Membrane</location>
        <topology evidence="1">Multi-pass membrane protein</topology>
    </subcellularLocation>
</comment>
<dbReference type="PANTHER" id="PTHR21137">
    <property type="entry name" value="ODORANT RECEPTOR"/>
    <property type="match status" value="1"/>
</dbReference>
<evidence type="ECO:0000256" key="4">
    <source>
        <dbReference type="ARBA" id="ARBA00022725"/>
    </source>
</evidence>
<evidence type="ECO:0000256" key="6">
    <source>
        <dbReference type="ARBA" id="ARBA00023136"/>
    </source>
</evidence>
<evidence type="ECO:0000256" key="2">
    <source>
        <dbReference type="ARBA" id="ARBA00022606"/>
    </source>
</evidence>
<feature type="transmembrane region" description="Helical" evidence="9">
    <location>
        <begin position="77"/>
        <end position="97"/>
    </location>
</feature>
<evidence type="ECO:0000256" key="1">
    <source>
        <dbReference type="ARBA" id="ARBA00004141"/>
    </source>
</evidence>
<keyword evidence="6 9" id="KW-0472">Membrane</keyword>
<dbReference type="GeneID" id="109433328"/>
<keyword evidence="4 9" id="KW-0552">Olfaction</keyword>
<proteinExistence type="inferred from homology"/>
<dbReference type="PANTHER" id="PTHR21137:SF42">
    <property type="entry name" value="ODORANT RECEPTOR 83A"/>
    <property type="match status" value="1"/>
</dbReference>
<organism evidence="10 11">
    <name type="scientific">Aedes albopictus</name>
    <name type="common">Asian tiger mosquito</name>
    <name type="synonym">Stegomyia albopicta</name>
    <dbReference type="NCBI Taxonomy" id="7160"/>
    <lineage>
        <taxon>Eukaryota</taxon>
        <taxon>Metazoa</taxon>
        <taxon>Ecdysozoa</taxon>
        <taxon>Arthropoda</taxon>
        <taxon>Hexapoda</taxon>
        <taxon>Insecta</taxon>
        <taxon>Pterygota</taxon>
        <taxon>Neoptera</taxon>
        <taxon>Endopterygota</taxon>
        <taxon>Diptera</taxon>
        <taxon>Nematocera</taxon>
        <taxon>Culicoidea</taxon>
        <taxon>Culicidae</taxon>
        <taxon>Culicinae</taxon>
        <taxon>Aedini</taxon>
        <taxon>Aedes</taxon>
        <taxon>Stegomyia</taxon>
    </lineage>
</organism>
<comment type="caution">
    <text evidence="9">Lacks conserved residue(s) required for the propagation of feature annotation.</text>
</comment>